<reference evidence="7 8" key="1">
    <citation type="submission" date="2018-04" db="EMBL/GenBank/DDBJ databases">
        <title>Pedobacter chongqingensis sp. nov., isolated from a rottenly hemp rope.</title>
        <authorList>
            <person name="Cai Y."/>
        </authorList>
    </citation>
    <scope>NUCLEOTIDE SEQUENCE [LARGE SCALE GENOMIC DNA]</scope>
    <source>
        <strain evidence="7 8">FJ4-8</strain>
    </source>
</reference>
<dbReference type="GO" id="GO:0043190">
    <property type="term" value="C:ATP-binding cassette (ABC) transporter complex"/>
    <property type="evidence" value="ECO:0007669"/>
    <property type="project" value="TreeGrafter"/>
</dbReference>
<comment type="caution">
    <text evidence="7">The sequence shown here is derived from an EMBL/GenBank/DDBJ whole genome shotgun (WGS) entry which is preliminary data.</text>
</comment>
<keyword evidence="3 6" id="KW-0812">Transmembrane</keyword>
<evidence type="ECO:0000256" key="3">
    <source>
        <dbReference type="ARBA" id="ARBA00022692"/>
    </source>
</evidence>
<feature type="transmembrane region" description="Helical" evidence="6">
    <location>
        <begin position="100"/>
        <end position="123"/>
    </location>
</feature>
<feature type="transmembrane region" description="Helical" evidence="6">
    <location>
        <begin position="50"/>
        <end position="79"/>
    </location>
</feature>
<name>A0A2U2PER2_9SPHI</name>
<dbReference type="OrthoDB" id="9807977at2"/>
<dbReference type="Pfam" id="PF03739">
    <property type="entry name" value="LptF_LptG"/>
    <property type="match status" value="1"/>
</dbReference>
<dbReference type="PANTHER" id="PTHR33529">
    <property type="entry name" value="SLR0882 PROTEIN-RELATED"/>
    <property type="match status" value="1"/>
</dbReference>
<accession>A0A2U2PER2</accession>
<feature type="transmembrane region" description="Helical" evidence="6">
    <location>
        <begin position="277"/>
        <end position="295"/>
    </location>
</feature>
<dbReference type="AlphaFoldDB" id="A0A2U2PER2"/>
<keyword evidence="2" id="KW-1003">Cell membrane</keyword>
<keyword evidence="4 6" id="KW-1133">Transmembrane helix</keyword>
<evidence type="ECO:0000313" key="8">
    <source>
        <dbReference type="Proteomes" id="UP000245647"/>
    </source>
</evidence>
<evidence type="ECO:0000256" key="1">
    <source>
        <dbReference type="ARBA" id="ARBA00004651"/>
    </source>
</evidence>
<feature type="transmembrane region" description="Helical" evidence="6">
    <location>
        <begin position="302"/>
        <end position="322"/>
    </location>
</feature>
<protein>
    <submittedName>
        <fullName evidence="7">YjgP/YjgQ family permease</fullName>
    </submittedName>
</protein>
<evidence type="ECO:0000256" key="6">
    <source>
        <dbReference type="SAM" id="Phobius"/>
    </source>
</evidence>
<comment type="subcellular location">
    <subcellularLocation>
        <location evidence="1">Cell membrane</location>
        <topology evidence="1">Multi-pass membrane protein</topology>
    </subcellularLocation>
</comment>
<dbReference type="EMBL" id="QEAS01000012">
    <property type="protein sequence ID" value="PWG79863.1"/>
    <property type="molecule type" value="Genomic_DNA"/>
</dbReference>
<dbReference type="InterPro" id="IPR005495">
    <property type="entry name" value="LptG/LptF_permease"/>
</dbReference>
<proteinExistence type="predicted"/>
<evidence type="ECO:0000256" key="4">
    <source>
        <dbReference type="ARBA" id="ARBA00022989"/>
    </source>
</evidence>
<dbReference type="GO" id="GO:0015920">
    <property type="term" value="P:lipopolysaccharide transport"/>
    <property type="evidence" value="ECO:0007669"/>
    <property type="project" value="TreeGrafter"/>
</dbReference>
<organism evidence="7 8">
    <name type="scientific">Pararcticibacter amylolyticus</name>
    <dbReference type="NCBI Taxonomy" id="2173175"/>
    <lineage>
        <taxon>Bacteria</taxon>
        <taxon>Pseudomonadati</taxon>
        <taxon>Bacteroidota</taxon>
        <taxon>Sphingobacteriia</taxon>
        <taxon>Sphingobacteriales</taxon>
        <taxon>Sphingobacteriaceae</taxon>
        <taxon>Pararcticibacter</taxon>
    </lineage>
</organism>
<evidence type="ECO:0000313" key="7">
    <source>
        <dbReference type="EMBL" id="PWG79863.1"/>
    </source>
</evidence>
<dbReference type="Proteomes" id="UP000245647">
    <property type="component" value="Unassembled WGS sequence"/>
</dbReference>
<sequence length="358" mass="41242">MKIIDWYIIKKYLGTFLFTCAIFTVVIVIFDVSEKLDDFLKRSAPLSKIIFQYYAGFIPFYLNFLSPLMNFIAVIFFTAKMADQTEIVPILSGGVSFKRFLWPYFIASFLIFFVTLIGNIYIIPFTNKLMIDFENVYISPKSDNSKSQTHMQIDKNTYVYIRNFDNIQKVGYTFILEKFNGDQLVEKLMADRIVWDSIKRKWNIENYTIREVNGLKENMTKGTRKDTTLDMKPVDFQVYDNIYSAMSTRELGIRIEKEKIRGTGVMQLLELEKYKRFTYPLSAFVLTLMGVSLSSRKVRGGVGLPLGIGIFLSFAYIVSIQFSTMFSLKGGLPPIIAVFIPNILFGALGVYLMIKAPK</sequence>
<keyword evidence="8" id="KW-1185">Reference proteome</keyword>
<dbReference type="PANTHER" id="PTHR33529:SF8">
    <property type="entry name" value="PERMEASE, YJGP_YJGQ FAMILY"/>
    <property type="match status" value="1"/>
</dbReference>
<feature type="transmembrane region" description="Helical" evidence="6">
    <location>
        <begin position="12"/>
        <end position="30"/>
    </location>
</feature>
<feature type="transmembrane region" description="Helical" evidence="6">
    <location>
        <begin position="334"/>
        <end position="354"/>
    </location>
</feature>
<gene>
    <name evidence="7" type="ORF">DDR33_15100</name>
</gene>
<keyword evidence="5 6" id="KW-0472">Membrane</keyword>
<evidence type="ECO:0000256" key="5">
    <source>
        <dbReference type="ARBA" id="ARBA00023136"/>
    </source>
</evidence>
<evidence type="ECO:0000256" key="2">
    <source>
        <dbReference type="ARBA" id="ARBA00022475"/>
    </source>
</evidence>